<dbReference type="OrthoDB" id="6157812at2"/>
<dbReference type="AlphaFoldDB" id="A0A1G8F1H6"/>
<reference evidence="2" key="1">
    <citation type="submission" date="2016-10" db="EMBL/GenBank/DDBJ databases">
        <authorList>
            <person name="Varghese N."/>
            <person name="Submissions S."/>
        </authorList>
    </citation>
    <scope>NUCLEOTIDE SEQUENCE [LARGE SCALE GENOMIC DNA]</scope>
    <source>
        <strain evidence="2">DSM 15363</strain>
    </source>
</reference>
<dbReference type="EMBL" id="FNCZ01000004">
    <property type="protein sequence ID" value="SDH75970.1"/>
    <property type="molecule type" value="Genomic_DNA"/>
</dbReference>
<keyword evidence="1" id="KW-0830">Ubiquinone</keyword>
<accession>A0A1G8F1H6</accession>
<evidence type="ECO:0000313" key="2">
    <source>
        <dbReference type="Proteomes" id="UP000199492"/>
    </source>
</evidence>
<name>A0A1G8F1H6_9FLAO</name>
<keyword evidence="2" id="KW-1185">Reference proteome</keyword>
<sequence length="172" mass="20376">MNNLFKILKAKRKQFIIWLFEHSQRIYTNMFKNQEPWNLTKTDLLNLPKPTFGRHLGEFLDRNNFELIPKVERHDCYHVLCGYSTKVEDEIALQCLCYGNGKRSPYLYGAIILGVAILPDYYKYYHKSFKIGKAANAFHHFDYRKLMHVSISDFRDAIFPKHDLLNLNLISV</sequence>
<dbReference type="STRING" id="262004.SAMN04489796_104111"/>
<proteinExistence type="predicted"/>
<dbReference type="RefSeq" id="WP_092468202.1">
    <property type="nucleotide sequence ID" value="NZ_FNCZ01000004.1"/>
</dbReference>
<dbReference type="Proteomes" id="UP000199492">
    <property type="component" value="Unassembled WGS sequence"/>
</dbReference>
<protein>
    <submittedName>
        <fullName evidence="1">Coenzyme Q (Ubiquinone) biosynthesis protein Coq4</fullName>
    </submittedName>
</protein>
<organism evidence="1 2">
    <name type="scientific">Winogradskyella thalassocola</name>
    <dbReference type="NCBI Taxonomy" id="262004"/>
    <lineage>
        <taxon>Bacteria</taxon>
        <taxon>Pseudomonadati</taxon>
        <taxon>Bacteroidota</taxon>
        <taxon>Flavobacteriia</taxon>
        <taxon>Flavobacteriales</taxon>
        <taxon>Flavobacteriaceae</taxon>
        <taxon>Winogradskyella</taxon>
    </lineage>
</organism>
<evidence type="ECO:0000313" key="1">
    <source>
        <dbReference type="EMBL" id="SDH75970.1"/>
    </source>
</evidence>
<gene>
    <name evidence="1" type="ORF">SAMN04489796_104111</name>
</gene>